<proteinExistence type="inferred from homology"/>
<name>A0AA89AS05_9ASTE</name>
<organism evidence="3 4">
    <name type="scientific">Escallonia herrerae</name>
    <dbReference type="NCBI Taxonomy" id="1293975"/>
    <lineage>
        <taxon>Eukaryota</taxon>
        <taxon>Viridiplantae</taxon>
        <taxon>Streptophyta</taxon>
        <taxon>Embryophyta</taxon>
        <taxon>Tracheophyta</taxon>
        <taxon>Spermatophyta</taxon>
        <taxon>Magnoliopsida</taxon>
        <taxon>eudicotyledons</taxon>
        <taxon>Gunneridae</taxon>
        <taxon>Pentapetalae</taxon>
        <taxon>asterids</taxon>
        <taxon>campanulids</taxon>
        <taxon>Escalloniales</taxon>
        <taxon>Escalloniaceae</taxon>
        <taxon>Escallonia</taxon>
    </lineage>
</organism>
<evidence type="ECO:0000259" key="2">
    <source>
        <dbReference type="Pfam" id="PF14543"/>
    </source>
</evidence>
<dbReference type="PANTHER" id="PTHR47965:SF22">
    <property type="entry name" value="EUKARYOTIC ASPARTYL PROTEASE FAMILY PROTEIN"/>
    <property type="match status" value="1"/>
</dbReference>
<dbReference type="AlphaFoldDB" id="A0AA89AS05"/>
<dbReference type="InterPro" id="IPR021109">
    <property type="entry name" value="Peptidase_aspartic_dom_sf"/>
</dbReference>
<dbReference type="Pfam" id="PF14543">
    <property type="entry name" value="TAXi_N"/>
    <property type="match status" value="1"/>
</dbReference>
<evidence type="ECO:0000313" key="3">
    <source>
        <dbReference type="EMBL" id="KAK3012947.1"/>
    </source>
</evidence>
<protein>
    <recommendedName>
        <fullName evidence="2">Xylanase inhibitor N-terminal domain-containing protein</fullName>
    </recommendedName>
</protein>
<gene>
    <name evidence="3" type="ORF">RJ639_008869</name>
</gene>
<dbReference type="InterPro" id="IPR032861">
    <property type="entry name" value="TAXi_N"/>
</dbReference>
<accession>A0AA89AS05</accession>
<dbReference type="EMBL" id="JAVXUP010001333">
    <property type="protein sequence ID" value="KAK3012947.1"/>
    <property type="molecule type" value="Genomic_DNA"/>
</dbReference>
<dbReference type="InterPro" id="IPR001461">
    <property type="entry name" value="Aspartic_peptidase_A1"/>
</dbReference>
<dbReference type="GO" id="GO:0004190">
    <property type="term" value="F:aspartic-type endopeptidase activity"/>
    <property type="evidence" value="ECO:0007669"/>
    <property type="project" value="InterPro"/>
</dbReference>
<comment type="similarity">
    <text evidence="1">Belongs to the peptidase A1 family.</text>
</comment>
<sequence length="131" mass="14617">MQSAPVANHAPVAGYAGAQTSFRPKALVLPVSKDPSTLQYITHLNQRTPLVSVNLTLHLGGESLWVNSESKDYVTSTFRPARCRSAQCNLAGSTACVTATNTYRFGRVWGGRRWEKRWERERDLIEVSPRN</sequence>
<dbReference type="Gene3D" id="2.40.70.10">
    <property type="entry name" value="Acid Proteases"/>
    <property type="match status" value="1"/>
</dbReference>
<dbReference type="Proteomes" id="UP001188597">
    <property type="component" value="Unassembled WGS sequence"/>
</dbReference>
<keyword evidence="4" id="KW-1185">Reference proteome</keyword>
<evidence type="ECO:0000313" key="4">
    <source>
        <dbReference type="Proteomes" id="UP001188597"/>
    </source>
</evidence>
<evidence type="ECO:0000256" key="1">
    <source>
        <dbReference type="ARBA" id="ARBA00007447"/>
    </source>
</evidence>
<dbReference type="PANTHER" id="PTHR47965">
    <property type="entry name" value="ASPARTYL PROTEASE-RELATED"/>
    <property type="match status" value="1"/>
</dbReference>
<reference evidence="3" key="1">
    <citation type="submission" date="2022-12" db="EMBL/GenBank/DDBJ databases">
        <title>Draft genome assemblies for two species of Escallonia (Escalloniales).</title>
        <authorList>
            <person name="Chanderbali A."/>
            <person name="Dervinis C."/>
            <person name="Anghel I."/>
            <person name="Soltis D."/>
            <person name="Soltis P."/>
            <person name="Zapata F."/>
        </authorList>
    </citation>
    <scope>NUCLEOTIDE SEQUENCE</scope>
    <source>
        <strain evidence="3">UCBG64.0493</strain>
        <tissue evidence="3">Leaf</tissue>
    </source>
</reference>
<dbReference type="SUPFAM" id="SSF50630">
    <property type="entry name" value="Acid proteases"/>
    <property type="match status" value="1"/>
</dbReference>
<comment type="caution">
    <text evidence="3">The sequence shown here is derived from an EMBL/GenBank/DDBJ whole genome shotgun (WGS) entry which is preliminary data.</text>
</comment>
<feature type="domain" description="Xylanase inhibitor N-terminal" evidence="2">
    <location>
        <begin position="40"/>
        <end position="101"/>
    </location>
</feature>
<dbReference type="GO" id="GO:0006508">
    <property type="term" value="P:proteolysis"/>
    <property type="evidence" value="ECO:0007669"/>
    <property type="project" value="InterPro"/>
</dbReference>